<dbReference type="EMBL" id="JBIGIA010000004">
    <property type="protein sequence ID" value="MFG6456638.1"/>
    <property type="molecule type" value="Genomic_DNA"/>
</dbReference>
<dbReference type="RefSeq" id="WP_394487407.1">
    <property type="nucleotide sequence ID" value="NZ_JBIGIA010000004.1"/>
</dbReference>
<organism evidence="3 4">
    <name type="scientific">Pelomonas nitida</name>
    <dbReference type="NCBI Taxonomy" id="3299027"/>
    <lineage>
        <taxon>Bacteria</taxon>
        <taxon>Pseudomonadati</taxon>
        <taxon>Pseudomonadota</taxon>
        <taxon>Betaproteobacteria</taxon>
        <taxon>Burkholderiales</taxon>
        <taxon>Sphaerotilaceae</taxon>
        <taxon>Roseateles</taxon>
    </lineage>
</organism>
<reference evidence="3 4" key="1">
    <citation type="submission" date="2024-09" db="EMBL/GenBank/DDBJ databases">
        <title>Novel species of the genus Pelomonas and Roseateles isolated from streams.</title>
        <authorList>
            <person name="Lu H."/>
        </authorList>
    </citation>
    <scope>NUCLEOTIDE SEQUENCE [LARGE SCALE GENOMIC DNA]</scope>
    <source>
        <strain evidence="3 4">BYS96W</strain>
    </source>
</reference>
<feature type="transmembrane region" description="Helical" evidence="1">
    <location>
        <begin position="183"/>
        <end position="200"/>
    </location>
</feature>
<feature type="chain" id="PRO_5046402076" description="PEP-CTERM sorting domain-containing protein" evidence="2">
    <location>
        <begin position="25"/>
        <end position="205"/>
    </location>
</feature>
<dbReference type="Proteomes" id="UP001606305">
    <property type="component" value="Unassembled WGS sequence"/>
</dbReference>
<proteinExistence type="predicted"/>
<keyword evidence="1" id="KW-0472">Membrane</keyword>
<comment type="caution">
    <text evidence="3">The sequence shown here is derived from an EMBL/GenBank/DDBJ whole genome shotgun (WGS) entry which is preliminary data.</text>
</comment>
<evidence type="ECO:0000313" key="3">
    <source>
        <dbReference type="EMBL" id="MFG6456638.1"/>
    </source>
</evidence>
<evidence type="ECO:0000256" key="2">
    <source>
        <dbReference type="SAM" id="SignalP"/>
    </source>
</evidence>
<keyword evidence="2" id="KW-0732">Signal</keyword>
<keyword evidence="4" id="KW-1185">Reference proteome</keyword>
<protein>
    <recommendedName>
        <fullName evidence="5">PEP-CTERM sorting domain-containing protein</fullName>
    </recommendedName>
</protein>
<name>A0ABW7G3X2_9BURK</name>
<gene>
    <name evidence="3" type="ORF">ACG00X_07320</name>
</gene>
<feature type="signal peptide" evidence="2">
    <location>
        <begin position="1"/>
        <end position="24"/>
    </location>
</feature>
<evidence type="ECO:0008006" key="5">
    <source>
        <dbReference type="Google" id="ProtNLM"/>
    </source>
</evidence>
<accession>A0ABW7G3X2</accession>
<evidence type="ECO:0000313" key="4">
    <source>
        <dbReference type="Proteomes" id="UP001606305"/>
    </source>
</evidence>
<keyword evidence="1" id="KW-0812">Transmembrane</keyword>
<sequence>MSTHFVRNWIAAAALVGAAGAAGATTYDASSYPFSYRGVTGASIQVTSSVVGTFDTSAEILQFLNGTSFSAVLTNASGALVTLDNSNAAWSLSYTGTGASAVLDADGGRLKLGLFTPDEYSGVALMLKSADGRSVFQMRQENNVTDYAFVNFSYDAMFTASAVQRYNEAFALWATAVAPVPEVSSSLLFAVSLPLVGLVVRRRRR</sequence>
<keyword evidence="1" id="KW-1133">Transmembrane helix</keyword>
<evidence type="ECO:0000256" key="1">
    <source>
        <dbReference type="SAM" id="Phobius"/>
    </source>
</evidence>